<evidence type="ECO:0000256" key="1">
    <source>
        <dbReference type="ARBA" id="ARBA00006739"/>
    </source>
</evidence>
<keyword evidence="3 6" id="KW-0808">Transferase</keyword>
<accession>A0A1H4WQU4</accession>
<dbReference type="SUPFAM" id="SSF53448">
    <property type="entry name" value="Nucleotide-diphospho-sugar transferases"/>
    <property type="match status" value="1"/>
</dbReference>
<dbReference type="PANTHER" id="PTHR43398:SF1">
    <property type="entry name" value="DOLICHOL-PHOSPHATE MANNOSYLTRANSFERASE SUBUNIT 1"/>
    <property type="match status" value="1"/>
</dbReference>
<sequence>MSDAREAEEPRRSNDRDDASHGRRSDQSDAVSDAPEAGEPSEKAAEPLAGAGEPSAKAEERGTGAEEPGVQADAPRTDAAKPPAGADAPRSEGDEPLTGGADVEPRHSQQDDGGRRKYGPLGTTLVIIPTYNEAENIKPIVERVLESVPDAHILVADDNSPDGTGKVADELAAEDDRVKVLHRKGKEGLGAAYLAGFRWGIEHGYGVLVEMDADGSHQPEELPRLLTALKGADLVIGSRWVPGGRIVNWPKSREFISRGGSTYSRLLLDVPIRDMTAGYRAFRKETLEGIGMDEVASQGYCFQIDLAWRAIKAGFHVIEVPVTFIERERGESKMSRDIVTEAAWRVMSWGVGSRVNKMLGRKEP</sequence>
<dbReference type="InterPro" id="IPR039528">
    <property type="entry name" value="DPM1-like"/>
</dbReference>
<dbReference type="PANTHER" id="PTHR43398">
    <property type="entry name" value="DOLICHOL-PHOSPHATE MANNOSYLTRANSFERASE SUBUNIT 1"/>
    <property type="match status" value="1"/>
</dbReference>
<keyword evidence="7" id="KW-1185">Reference proteome</keyword>
<evidence type="ECO:0000256" key="3">
    <source>
        <dbReference type="ARBA" id="ARBA00022679"/>
    </source>
</evidence>
<feature type="region of interest" description="Disordered" evidence="4">
    <location>
        <begin position="1"/>
        <end position="121"/>
    </location>
</feature>
<dbReference type="Proteomes" id="UP000198609">
    <property type="component" value="Unassembled WGS sequence"/>
</dbReference>
<dbReference type="InterPro" id="IPR029044">
    <property type="entry name" value="Nucleotide-diphossugar_trans"/>
</dbReference>
<protein>
    <submittedName>
        <fullName evidence="6">Dolichol-phosphate mannosyltransferase</fullName>
    </submittedName>
</protein>
<gene>
    <name evidence="6" type="ORF">SAMN04490356_6234</name>
</gene>
<dbReference type="GO" id="GO:0004582">
    <property type="term" value="F:dolichyl-phosphate beta-D-mannosyltransferase activity"/>
    <property type="evidence" value="ECO:0007669"/>
    <property type="project" value="InterPro"/>
</dbReference>
<evidence type="ECO:0000313" key="6">
    <source>
        <dbReference type="EMBL" id="SEC95697.1"/>
    </source>
</evidence>
<dbReference type="GO" id="GO:0009247">
    <property type="term" value="P:glycolipid biosynthetic process"/>
    <property type="evidence" value="ECO:0007669"/>
    <property type="project" value="TreeGrafter"/>
</dbReference>
<evidence type="ECO:0000259" key="5">
    <source>
        <dbReference type="Pfam" id="PF00535"/>
    </source>
</evidence>
<dbReference type="InterPro" id="IPR001173">
    <property type="entry name" value="Glyco_trans_2-like"/>
</dbReference>
<organism evidence="6 7">
    <name type="scientific">Streptomyces melanosporofaciens</name>
    <dbReference type="NCBI Taxonomy" id="67327"/>
    <lineage>
        <taxon>Bacteria</taxon>
        <taxon>Bacillati</taxon>
        <taxon>Actinomycetota</taxon>
        <taxon>Actinomycetes</taxon>
        <taxon>Kitasatosporales</taxon>
        <taxon>Streptomycetaceae</taxon>
        <taxon>Streptomyces</taxon>
        <taxon>Streptomyces violaceusniger group</taxon>
    </lineage>
</organism>
<dbReference type="Gene3D" id="3.90.550.10">
    <property type="entry name" value="Spore Coat Polysaccharide Biosynthesis Protein SpsA, Chain A"/>
    <property type="match status" value="1"/>
</dbReference>
<evidence type="ECO:0000313" key="7">
    <source>
        <dbReference type="Proteomes" id="UP000198609"/>
    </source>
</evidence>
<comment type="similarity">
    <text evidence="1">Belongs to the glycosyltransferase 2 family.</text>
</comment>
<name>A0A1H4WQU4_STRMJ</name>
<dbReference type="EMBL" id="FNST01000002">
    <property type="protein sequence ID" value="SEC95697.1"/>
    <property type="molecule type" value="Genomic_DNA"/>
</dbReference>
<feature type="domain" description="Glycosyltransferase 2-like" evidence="5">
    <location>
        <begin position="126"/>
        <end position="288"/>
    </location>
</feature>
<feature type="compositionally biased region" description="Basic and acidic residues" evidence="4">
    <location>
        <begin position="1"/>
        <end position="27"/>
    </location>
</feature>
<evidence type="ECO:0000256" key="4">
    <source>
        <dbReference type="SAM" id="MobiDB-lite"/>
    </source>
</evidence>
<dbReference type="AlphaFoldDB" id="A0A1H4WQU4"/>
<dbReference type="CDD" id="cd06442">
    <property type="entry name" value="DPM1_like"/>
    <property type="match status" value="1"/>
</dbReference>
<dbReference type="Pfam" id="PF00535">
    <property type="entry name" value="Glycos_transf_2"/>
    <property type="match status" value="1"/>
</dbReference>
<reference evidence="7" key="1">
    <citation type="submission" date="2016-10" db="EMBL/GenBank/DDBJ databases">
        <authorList>
            <person name="Varghese N."/>
            <person name="Submissions S."/>
        </authorList>
    </citation>
    <scope>NUCLEOTIDE SEQUENCE [LARGE SCALE GENOMIC DNA]</scope>
    <source>
        <strain evidence="7">DSM 40318</strain>
    </source>
</reference>
<dbReference type="GO" id="GO:0016020">
    <property type="term" value="C:membrane"/>
    <property type="evidence" value="ECO:0007669"/>
    <property type="project" value="GOC"/>
</dbReference>
<feature type="compositionally biased region" description="Basic and acidic residues" evidence="4">
    <location>
        <begin position="103"/>
        <end position="115"/>
    </location>
</feature>
<proteinExistence type="inferred from homology"/>
<keyword evidence="2 6" id="KW-0328">Glycosyltransferase</keyword>
<dbReference type="FunFam" id="3.90.550.10:FF:000122">
    <property type="entry name" value="Dolichol-phosphate mannosyltransferase subunit 1"/>
    <property type="match status" value="1"/>
</dbReference>
<evidence type="ECO:0000256" key="2">
    <source>
        <dbReference type="ARBA" id="ARBA00022676"/>
    </source>
</evidence>